<dbReference type="PANTHER" id="PTHR31170">
    <property type="entry name" value="BNAC04G53230D PROTEIN"/>
    <property type="match status" value="1"/>
</dbReference>
<dbReference type="Proteomes" id="UP001234989">
    <property type="component" value="Chromosome 4"/>
</dbReference>
<protein>
    <submittedName>
        <fullName evidence="2">Uncharacterized protein</fullName>
    </submittedName>
</protein>
<dbReference type="PANTHER" id="PTHR31170:SF25">
    <property type="entry name" value="BNAA09G04570D PROTEIN"/>
    <property type="match status" value="1"/>
</dbReference>
<accession>A0AAF0QL12</accession>
<feature type="region of interest" description="Disordered" evidence="1">
    <location>
        <begin position="848"/>
        <end position="885"/>
    </location>
</feature>
<feature type="compositionally biased region" description="Acidic residues" evidence="1">
    <location>
        <begin position="848"/>
        <end position="862"/>
    </location>
</feature>
<evidence type="ECO:0000313" key="2">
    <source>
        <dbReference type="EMBL" id="WMV23160.1"/>
    </source>
</evidence>
<name>A0AAF0QL12_SOLVR</name>
<dbReference type="AlphaFoldDB" id="A0AAF0QL12"/>
<keyword evidence="3" id="KW-1185">Reference proteome</keyword>
<reference evidence="2" key="1">
    <citation type="submission" date="2023-08" db="EMBL/GenBank/DDBJ databases">
        <title>A de novo genome assembly of Solanum verrucosum Schlechtendal, a Mexican diploid species geographically isolated from the other diploid A-genome species in potato relatives.</title>
        <authorList>
            <person name="Hosaka K."/>
        </authorList>
    </citation>
    <scope>NUCLEOTIDE SEQUENCE</scope>
    <source>
        <tissue evidence="2">Young leaves</tissue>
    </source>
</reference>
<dbReference type="Pfam" id="PF03140">
    <property type="entry name" value="DUF247"/>
    <property type="match status" value="2"/>
</dbReference>
<evidence type="ECO:0000313" key="3">
    <source>
        <dbReference type="Proteomes" id="UP001234989"/>
    </source>
</evidence>
<proteinExistence type="predicted"/>
<feature type="compositionally biased region" description="Basic and acidic residues" evidence="1">
    <location>
        <begin position="863"/>
        <end position="885"/>
    </location>
</feature>
<dbReference type="EMBL" id="CP133615">
    <property type="protein sequence ID" value="WMV23160.1"/>
    <property type="molecule type" value="Genomic_DNA"/>
</dbReference>
<dbReference type="InterPro" id="IPR004158">
    <property type="entry name" value="DUF247_pln"/>
</dbReference>
<sequence>MFEDLDKSSFKSCTIFKVNVRLRESNPDAYTPKMVSIGPYHRKNPQLRPMEKYKLLYLQRFLKRREGFDVKYWIGKLEELKEEALKCYDDIEGLDIDNRHEFCKMLLLDGCFVVEFIRECSEKYAEEGEDKIINFVDYKYNQILRDLLLLENQLPFFILNKLHDLTAKHDEFQLEELAITLFSHVVNLGFMSVTGTVSCLMNLFLSERDMKHLLQLVHTVSCPRNFGKSSNDNDTKWNKVMPNATELSEAGVRFAKFNQTTSLFDIKFENGLMTISSLDVVDDTETLLRNLIAYEQQSIDLQYLYFSDYAIFMDQLIDTDKDVSLLRHKGIIANWIGEDKEVASLFNKIGNGVTVYSNFYYKEVFTKAVKHCDEKSWNRMKAKQKNLRRNSSTLQLVHFESGIRIEERGMAHSIEITSIDNQTPLLLQTEKDEIKETNDEDPSGSQTKKHVNQIFDKMFEDLDKSSFKSNSIFKVNVRLRESNPDAYTPKMVSIGPYHRKNPQLRPMEKYKLLYLRRFLQRKEELDVEFCTSELQILKEEALKCYEDIEDNSHEFCQMLLLDGCFVVEFIRERWYEVEQLPKEKDMIIITNDASYIFRDLMLLENQLPFFVLDQLYHLTKKDYESPLAVLVNNAFTRFVDTLKIFRASFRLIGSITGDIKHLLHLVHILLCDGNPTKNVDHQIMYHKVMQNATELSEAGVSFADVSSDTTKLLDIKFDNGLMRIPCFRVEYGTETLLRNLIAYEQQSNVNPSYFSNYAIFMDHLIDSDKDVNLLRQKGIIVNCIADDKSVASLFNKIGNGVVPTYPNFYYDLEFRQAIEYSEKPWNRMKANLKHNYFSSPWEYKYLDEYEEEGEEQEEDECGKEEYEEKETEKLPKELLEYQELR</sequence>
<organism evidence="2 3">
    <name type="scientific">Solanum verrucosum</name>
    <dbReference type="NCBI Taxonomy" id="315347"/>
    <lineage>
        <taxon>Eukaryota</taxon>
        <taxon>Viridiplantae</taxon>
        <taxon>Streptophyta</taxon>
        <taxon>Embryophyta</taxon>
        <taxon>Tracheophyta</taxon>
        <taxon>Spermatophyta</taxon>
        <taxon>Magnoliopsida</taxon>
        <taxon>eudicotyledons</taxon>
        <taxon>Gunneridae</taxon>
        <taxon>Pentapetalae</taxon>
        <taxon>asterids</taxon>
        <taxon>lamiids</taxon>
        <taxon>Solanales</taxon>
        <taxon>Solanaceae</taxon>
        <taxon>Solanoideae</taxon>
        <taxon>Solaneae</taxon>
        <taxon>Solanum</taxon>
    </lineage>
</organism>
<gene>
    <name evidence="2" type="ORF">MTR67_016545</name>
</gene>
<evidence type="ECO:0000256" key="1">
    <source>
        <dbReference type="SAM" id="MobiDB-lite"/>
    </source>
</evidence>